<feature type="active site" evidence="1">
    <location>
        <position position="130"/>
    </location>
</feature>
<dbReference type="KEGG" id="cmd:B841_00440"/>
<feature type="binding site" evidence="2">
    <location>
        <begin position="134"/>
        <end position="141"/>
    </location>
    <ligand>
        <name>ATP</name>
        <dbReference type="ChEBI" id="CHEBI:30616"/>
    </ligand>
</feature>
<dbReference type="PANTHER" id="PTHR13504:SF38">
    <property type="entry name" value="FIDO DOMAIN-CONTAINING PROTEIN"/>
    <property type="match status" value="1"/>
</dbReference>
<evidence type="ECO:0000313" key="6">
    <source>
        <dbReference type="Proteomes" id="UP000015388"/>
    </source>
</evidence>
<dbReference type="InterPro" id="IPR036597">
    <property type="entry name" value="Fido-like_dom_sf"/>
</dbReference>
<dbReference type="PATRIC" id="fig|1224163.3.peg.89"/>
<evidence type="ECO:0000256" key="3">
    <source>
        <dbReference type="SAM" id="Coils"/>
    </source>
</evidence>
<keyword evidence="6" id="KW-1185">Reference proteome</keyword>
<dbReference type="InterPro" id="IPR040198">
    <property type="entry name" value="Fido_containing"/>
</dbReference>
<keyword evidence="2" id="KW-0547">Nucleotide-binding</keyword>
<dbReference type="GO" id="GO:0005524">
    <property type="term" value="F:ATP binding"/>
    <property type="evidence" value="ECO:0007669"/>
    <property type="project" value="UniProtKB-KW"/>
</dbReference>
<evidence type="ECO:0000313" key="5">
    <source>
        <dbReference type="EMBL" id="AGS33571.1"/>
    </source>
</evidence>
<gene>
    <name evidence="5" type="ORF">B841_00440</name>
</gene>
<dbReference type="HOGENOM" id="CLU_047250_1_0_11"/>
<organism evidence="5 6">
    <name type="scientific">Corynebacterium maris DSM 45190</name>
    <dbReference type="NCBI Taxonomy" id="1224163"/>
    <lineage>
        <taxon>Bacteria</taxon>
        <taxon>Bacillati</taxon>
        <taxon>Actinomycetota</taxon>
        <taxon>Actinomycetes</taxon>
        <taxon>Mycobacteriales</taxon>
        <taxon>Corynebacteriaceae</taxon>
        <taxon>Corynebacterium</taxon>
    </lineage>
</organism>
<dbReference type="Gene3D" id="1.10.3290.10">
    <property type="entry name" value="Fido-like domain"/>
    <property type="match status" value="1"/>
</dbReference>
<evidence type="ECO:0000256" key="1">
    <source>
        <dbReference type="PIRSR" id="PIRSR640198-1"/>
    </source>
</evidence>
<proteinExistence type="predicted"/>
<keyword evidence="2" id="KW-0067">ATP-binding</keyword>
<dbReference type="Pfam" id="PF02661">
    <property type="entry name" value="Fic"/>
    <property type="match status" value="1"/>
</dbReference>
<evidence type="ECO:0000256" key="2">
    <source>
        <dbReference type="PIRSR" id="PIRSR640198-2"/>
    </source>
</evidence>
<accession>S5TF82</accession>
<dbReference type="eggNOG" id="COG3177">
    <property type="taxonomic scope" value="Bacteria"/>
</dbReference>
<dbReference type="PROSITE" id="PS51459">
    <property type="entry name" value="FIDO"/>
    <property type="match status" value="1"/>
</dbReference>
<dbReference type="AlphaFoldDB" id="S5TF82"/>
<dbReference type="STRING" id="1224163.B841_00440"/>
<protein>
    <submittedName>
        <fullName evidence="5">FIC domain-containing protein</fullName>
    </submittedName>
</protein>
<dbReference type="InterPro" id="IPR003812">
    <property type="entry name" value="Fido"/>
</dbReference>
<keyword evidence="3" id="KW-0175">Coiled coil</keyword>
<dbReference type="SUPFAM" id="SSF140931">
    <property type="entry name" value="Fic-like"/>
    <property type="match status" value="1"/>
</dbReference>
<feature type="coiled-coil region" evidence="3">
    <location>
        <begin position="204"/>
        <end position="231"/>
    </location>
</feature>
<reference evidence="5 6" key="1">
    <citation type="submission" date="2012-11" db="EMBL/GenBank/DDBJ databases">
        <title>The complete genome sequence of Corynebacterium maris Coryn-1 (=DSM 45190).</title>
        <authorList>
            <person name="Schaffert L."/>
            <person name="Albersmeier A."/>
            <person name="Kalinowski J."/>
            <person name="Ruckert C."/>
        </authorList>
    </citation>
    <scope>NUCLEOTIDE SEQUENCE [LARGE SCALE GENOMIC DNA]</scope>
    <source>
        <strain evidence="6">Coryn-1</strain>
    </source>
</reference>
<name>S5TF82_9CORY</name>
<evidence type="ECO:0000259" key="4">
    <source>
        <dbReference type="PROSITE" id="PS51459"/>
    </source>
</evidence>
<dbReference type="PANTHER" id="PTHR13504">
    <property type="entry name" value="FIDO DOMAIN-CONTAINING PROTEIN DDB_G0283145"/>
    <property type="match status" value="1"/>
</dbReference>
<feature type="domain" description="Fido" evidence="4">
    <location>
        <begin position="49"/>
        <end position="198"/>
    </location>
</feature>
<sequence>MAPGPDKVAIAELTAKDTGARVASVPQLVANNVSVLQQMSGQLHEADEMTVEDIVAAQALLLGDLDNSGLREKQNWIGGSSYSPLEAEFVPPPPERVTELMDDLVDYLNGATHGAVIQAAMVHAQFETIHPFADGNGRVGRALIHAVLQRRGLVDSPVLPISMILGTWSDRYVHGLTRFRDTTPDSTGVLEWIDIFVQATAEAADHAQRMAGELESLRQEWRERVADHRRQQGKTRGLRTDSMGWKILENLPDHPLLTGPVAAEVFGTSRTSAGKALESLVEAGVLRKKSIDRGVTGYLADEVFDLITIAERRLASTRFDTAVAPPTARAVPELPDR</sequence>
<dbReference type="EMBL" id="CP003924">
    <property type="protein sequence ID" value="AGS33571.1"/>
    <property type="molecule type" value="Genomic_DNA"/>
</dbReference>
<dbReference type="Proteomes" id="UP000015388">
    <property type="component" value="Chromosome"/>
</dbReference>